<comment type="caution">
    <text evidence="6">The sequence shown here is derived from an EMBL/GenBank/DDBJ whole genome shotgun (WGS) entry which is preliminary data.</text>
</comment>
<sequence>MNKKAILCVILTIVCSFRAFQLYWSSTRELRSTDGHSWSPLKKKKVFTETTRIDRLKNDSIILGTEPNNIFYFLHVTDIHLSRYRPKGHTLHFLHFIQSIIPVVKPKFVVVTGDLTDAKDKKRVTSQQYIDEWDTYQQAIAEKVDVDWYDIRGNHDCFDLPSWQSRVNYYRTHGKSAGLVEQGKGVYSWQVNQPTGDYQFVAIDACPKRGPSRPLNFFGYLTSKTMDQLEKALTYKPFNHTFVFSHYPTSTMVFGVSNKGRTFRDLASHYSLGDVLKSYDPVTKSLELELGDMKEHGLYRVVAVDHDLISFVDIQLPMKQIAKKGPVNALGLVYPMHSNKSIIWPEMIHPPPSILITNPKDARFSIPTKEPLWRIRQSTHIRFLVFSETDAQDLSVEVSIDGKVHSEQALFVGNTNNPLWAAAWDASLYEDRKPHKLSVKVTTKDGVAGTSFSVFRVDTNRAKIKGGSGEFIIKSKMSTVLICISLFTITMMLCLLLIPKFYAPKHQSDFSSKNRMNRLLLRIHTIDQVITKSRYQRLQKQILIWSLRFLKLPQDQVTVWYVTFFYILALLTLPWFRADFIPSGDSDAERYGTFYMWGMVFANEWVPIADTWLFATDQIVFDIFVFFFLVVWRGTDASDLTCRDGLNDTARHVKLPRQMNEMAWFKGSEIVYWLWRSSELIALSSFYGGIWPTLVQNLLVYWMLFVGAVLGWGKNGVFTKKKAKNRFIYLVEGCASCQQQQQKRDMYTDKTTISDEKKEMQYISSTSITATTLTQEEEQQKIGFVSASGNSSSSSSSSTPFDGIFKSRKKNILKE</sequence>
<feature type="transmembrane region" description="Helical" evidence="2">
    <location>
        <begin position="612"/>
        <end position="632"/>
    </location>
</feature>
<dbReference type="InterPro" id="IPR056230">
    <property type="entry name" value="TMEM62_C"/>
</dbReference>
<evidence type="ECO:0008006" key="8">
    <source>
        <dbReference type="Google" id="ProtNLM"/>
    </source>
</evidence>
<feature type="compositionally biased region" description="Low complexity" evidence="1">
    <location>
        <begin position="786"/>
        <end position="798"/>
    </location>
</feature>
<feature type="domain" description="TMEM62 Ig-like" evidence="4">
    <location>
        <begin position="351"/>
        <end position="451"/>
    </location>
</feature>
<feature type="region of interest" description="Disordered" evidence="1">
    <location>
        <begin position="784"/>
        <end position="815"/>
    </location>
</feature>
<feature type="domain" description="TMEM62 C-terminal" evidence="5">
    <location>
        <begin position="483"/>
        <end position="636"/>
    </location>
</feature>
<evidence type="ECO:0000256" key="2">
    <source>
        <dbReference type="SAM" id="Phobius"/>
    </source>
</evidence>
<proteinExistence type="predicted"/>
<dbReference type="InterPro" id="IPR004843">
    <property type="entry name" value="Calcineurin-like_PHP"/>
</dbReference>
<dbReference type="Proteomes" id="UP001476247">
    <property type="component" value="Unassembled WGS sequence"/>
</dbReference>
<gene>
    <name evidence="6" type="ORF">HPULCUR_011465</name>
</gene>
<evidence type="ECO:0000259" key="4">
    <source>
        <dbReference type="Pfam" id="PF24384"/>
    </source>
</evidence>
<feature type="compositionally biased region" description="Basic residues" evidence="1">
    <location>
        <begin position="806"/>
        <end position="815"/>
    </location>
</feature>
<dbReference type="PANTHER" id="PTHR14795:SF0">
    <property type="entry name" value="TRANSMEMBRANE PROTEIN 62"/>
    <property type="match status" value="1"/>
</dbReference>
<dbReference type="Pfam" id="PF24384">
    <property type="entry name" value="Ig_TMM62"/>
    <property type="match status" value="1"/>
</dbReference>
<evidence type="ECO:0000259" key="3">
    <source>
        <dbReference type="Pfam" id="PF00149"/>
    </source>
</evidence>
<dbReference type="EMBL" id="BAABUJ010000053">
    <property type="protein sequence ID" value="GAA5805939.1"/>
    <property type="molecule type" value="Genomic_DNA"/>
</dbReference>
<evidence type="ECO:0000256" key="1">
    <source>
        <dbReference type="SAM" id="MobiDB-lite"/>
    </source>
</evidence>
<evidence type="ECO:0000313" key="6">
    <source>
        <dbReference type="EMBL" id="GAA5805939.1"/>
    </source>
</evidence>
<dbReference type="InterPro" id="IPR029052">
    <property type="entry name" value="Metallo-depent_PP-like"/>
</dbReference>
<keyword evidence="2" id="KW-0812">Transmembrane</keyword>
<keyword evidence="2" id="KW-1133">Transmembrane helix</keyword>
<feature type="transmembrane region" description="Helical" evidence="2">
    <location>
        <begin position="670"/>
        <end position="687"/>
    </location>
</feature>
<dbReference type="Gene3D" id="3.60.21.10">
    <property type="match status" value="1"/>
</dbReference>
<dbReference type="SUPFAM" id="SSF56300">
    <property type="entry name" value="Metallo-dependent phosphatases"/>
    <property type="match status" value="1"/>
</dbReference>
<feature type="transmembrane region" description="Helical" evidence="2">
    <location>
        <begin position="557"/>
        <end position="576"/>
    </location>
</feature>
<organism evidence="6 7">
    <name type="scientific">Helicostylum pulchrum</name>
    <dbReference type="NCBI Taxonomy" id="562976"/>
    <lineage>
        <taxon>Eukaryota</taxon>
        <taxon>Fungi</taxon>
        <taxon>Fungi incertae sedis</taxon>
        <taxon>Mucoromycota</taxon>
        <taxon>Mucoromycotina</taxon>
        <taxon>Mucoromycetes</taxon>
        <taxon>Mucorales</taxon>
        <taxon>Mucorineae</taxon>
        <taxon>Mucoraceae</taxon>
        <taxon>Helicostylum</taxon>
    </lineage>
</organism>
<dbReference type="Pfam" id="PF00149">
    <property type="entry name" value="Metallophos"/>
    <property type="match status" value="1"/>
</dbReference>
<evidence type="ECO:0000313" key="7">
    <source>
        <dbReference type="Proteomes" id="UP001476247"/>
    </source>
</evidence>
<feature type="transmembrane region" description="Helical" evidence="2">
    <location>
        <begin position="699"/>
        <end position="717"/>
    </location>
</feature>
<dbReference type="PANTHER" id="PTHR14795">
    <property type="entry name" value="HELICASE RELATED"/>
    <property type="match status" value="1"/>
</dbReference>
<keyword evidence="7" id="KW-1185">Reference proteome</keyword>
<feature type="transmembrane region" description="Helical" evidence="2">
    <location>
        <begin position="477"/>
        <end position="498"/>
    </location>
</feature>
<name>A0ABP9YG66_9FUNG</name>
<evidence type="ECO:0000259" key="5">
    <source>
        <dbReference type="Pfam" id="PF24394"/>
    </source>
</evidence>
<dbReference type="InterPro" id="IPR056229">
    <property type="entry name" value="Ig_TMM62"/>
</dbReference>
<reference evidence="6 7" key="1">
    <citation type="submission" date="2024-04" db="EMBL/GenBank/DDBJ databases">
        <title>genome sequences of Mucor flavus KT1a and Helicostylum pulchrum KT1b strains isolation_sourced from the surface of a dry-aged beef.</title>
        <authorList>
            <person name="Toyotome T."/>
            <person name="Hosono M."/>
            <person name="Torimaru M."/>
            <person name="Fukuda K."/>
            <person name="Mikami N."/>
        </authorList>
    </citation>
    <scope>NUCLEOTIDE SEQUENCE [LARGE SCALE GENOMIC DNA]</scope>
    <source>
        <strain evidence="6 7">KT1b</strain>
    </source>
</reference>
<dbReference type="Pfam" id="PF24394">
    <property type="entry name" value="TMEM62_C"/>
    <property type="match status" value="1"/>
</dbReference>
<accession>A0ABP9YG66</accession>
<protein>
    <recommendedName>
        <fullName evidence="8">Calcineurin-like phosphoesterase domain-containing protein</fullName>
    </recommendedName>
</protein>
<feature type="domain" description="Calcineurin-like phosphoesterase" evidence="3">
    <location>
        <begin position="73"/>
        <end position="257"/>
    </location>
</feature>
<keyword evidence="2" id="KW-0472">Membrane</keyword>